<name>A0A9Q1EDY0_SYNKA</name>
<evidence type="ECO:0000256" key="1">
    <source>
        <dbReference type="SAM" id="MobiDB-lite"/>
    </source>
</evidence>
<keyword evidence="3" id="KW-1185">Reference proteome</keyword>
<protein>
    <submittedName>
        <fullName evidence="2">Uncharacterized protein</fullName>
    </submittedName>
</protein>
<feature type="compositionally biased region" description="Basic and acidic residues" evidence="1">
    <location>
        <begin position="73"/>
        <end position="82"/>
    </location>
</feature>
<evidence type="ECO:0000313" key="3">
    <source>
        <dbReference type="Proteomes" id="UP001152622"/>
    </source>
</evidence>
<proteinExistence type="predicted"/>
<sequence length="98" mass="10595">MGNAADDYALTCRTAGNQHRLSLHSVPDPGEILWAKQLVEPRRRSHGSRVGRSHPDGAFSAGNGNPFPGQPREANRSPEPRRHESKKHSPSSASPAPV</sequence>
<comment type="caution">
    <text evidence="2">The sequence shown here is derived from an EMBL/GenBank/DDBJ whole genome shotgun (WGS) entry which is preliminary data.</text>
</comment>
<gene>
    <name evidence="2" type="ORF">SKAU_G00382350</name>
</gene>
<organism evidence="2 3">
    <name type="scientific">Synaphobranchus kaupii</name>
    <name type="common">Kaup's arrowtooth eel</name>
    <dbReference type="NCBI Taxonomy" id="118154"/>
    <lineage>
        <taxon>Eukaryota</taxon>
        <taxon>Metazoa</taxon>
        <taxon>Chordata</taxon>
        <taxon>Craniata</taxon>
        <taxon>Vertebrata</taxon>
        <taxon>Euteleostomi</taxon>
        <taxon>Actinopterygii</taxon>
        <taxon>Neopterygii</taxon>
        <taxon>Teleostei</taxon>
        <taxon>Anguilliformes</taxon>
        <taxon>Synaphobranchidae</taxon>
        <taxon>Synaphobranchus</taxon>
    </lineage>
</organism>
<dbReference type="EMBL" id="JAINUF010000019">
    <property type="protein sequence ID" value="KAJ8337015.1"/>
    <property type="molecule type" value="Genomic_DNA"/>
</dbReference>
<feature type="compositionally biased region" description="Basic residues" evidence="1">
    <location>
        <begin position="43"/>
        <end position="52"/>
    </location>
</feature>
<reference evidence="2" key="1">
    <citation type="journal article" date="2023" name="Science">
        <title>Genome structures resolve the early diversification of teleost fishes.</title>
        <authorList>
            <person name="Parey E."/>
            <person name="Louis A."/>
            <person name="Montfort J."/>
            <person name="Bouchez O."/>
            <person name="Roques C."/>
            <person name="Iampietro C."/>
            <person name="Lluch J."/>
            <person name="Castinel A."/>
            <person name="Donnadieu C."/>
            <person name="Desvignes T."/>
            <person name="Floi Bucao C."/>
            <person name="Jouanno E."/>
            <person name="Wen M."/>
            <person name="Mejri S."/>
            <person name="Dirks R."/>
            <person name="Jansen H."/>
            <person name="Henkel C."/>
            <person name="Chen W.J."/>
            <person name="Zahm M."/>
            <person name="Cabau C."/>
            <person name="Klopp C."/>
            <person name="Thompson A.W."/>
            <person name="Robinson-Rechavi M."/>
            <person name="Braasch I."/>
            <person name="Lecointre G."/>
            <person name="Bobe J."/>
            <person name="Postlethwait J.H."/>
            <person name="Berthelot C."/>
            <person name="Roest Crollius H."/>
            <person name="Guiguen Y."/>
        </authorList>
    </citation>
    <scope>NUCLEOTIDE SEQUENCE</scope>
    <source>
        <strain evidence="2">WJC10195</strain>
    </source>
</reference>
<dbReference type="Proteomes" id="UP001152622">
    <property type="component" value="Chromosome 19"/>
</dbReference>
<feature type="region of interest" description="Disordered" evidence="1">
    <location>
        <begin position="40"/>
        <end position="98"/>
    </location>
</feature>
<evidence type="ECO:0000313" key="2">
    <source>
        <dbReference type="EMBL" id="KAJ8337015.1"/>
    </source>
</evidence>
<accession>A0A9Q1EDY0</accession>
<dbReference type="AlphaFoldDB" id="A0A9Q1EDY0"/>